<keyword evidence="38" id="KW-1185">Reference proteome</keyword>
<evidence type="ECO:0000256" key="30">
    <source>
        <dbReference type="ARBA" id="ARBA00067896"/>
    </source>
</evidence>
<evidence type="ECO:0000313" key="37">
    <source>
        <dbReference type="Ensembl" id="ENSSTUP00000009713.1"/>
    </source>
</evidence>
<dbReference type="GO" id="GO:0006811">
    <property type="term" value="P:monoatomic ion transport"/>
    <property type="evidence" value="ECO:0007669"/>
    <property type="project" value="UniProtKB-KW"/>
</dbReference>
<keyword evidence="14" id="KW-0132">Cell division</keyword>
<feature type="region of interest" description="Disordered" evidence="33">
    <location>
        <begin position="222"/>
        <end position="256"/>
    </location>
</feature>
<feature type="compositionally biased region" description="Polar residues" evidence="33">
    <location>
        <begin position="312"/>
        <end position="321"/>
    </location>
</feature>
<keyword evidence="20" id="KW-0744">Spermatogenesis</keyword>
<dbReference type="InterPro" id="IPR046349">
    <property type="entry name" value="C1-like_sf"/>
</dbReference>
<evidence type="ECO:0000256" key="3">
    <source>
        <dbReference type="ARBA" id="ARBA00004214"/>
    </source>
</evidence>
<dbReference type="InParanoid" id="A0A673WKU6"/>
<name>A0A673WKU6_SALTR</name>
<evidence type="ECO:0000259" key="36">
    <source>
        <dbReference type="PROSITE" id="PS50238"/>
    </source>
</evidence>
<evidence type="ECO:0000256" key="4">
    <source>
        <dbReference type="ARBA" id="ARBA00004218"/>
    </source>
</evidence>
<dbReference type="Gene3D" id="1.10.555.10">
    <property type="entry name" value="Rho GTPase activation protein"/>
    <property type="match status" value="1"/>
</dbReference>
<gene>
    <name evidence="37" type="primary">RACGAP1</name>
    <name evidence="37" type="synonym">racgap1</name>
</gene>
<dbReference type="FunCoup" id="A0A673WKU6">
    <property type="interactions" value="1570"/>
</dbReference>
<dbReference type="SMART" id="SM00324">
    <property type="entry name" value="RhoGAP"/>
    <property type="match status" value="1"/>
</dbReference>
<dbReference type="GO" id="GO:0000281">
    <property type="term" value="P:mitotic cytokinesis"/>
    <property type="evidence" value="ECO:0007669"/>
    <property type="project" value="TreeGrafter"/>
</dbReference>
<keyword evidence="34" id="KW-0732">Signal</keyword>
<keyword evidence="28" id="KW-0131">Cell cycle</keyword>
<comment type="subcellular location">
    <subcellularLocation>
        <location evidence="5">Cell membrane</location>
        <topology evidence="5">Peripheral membrane protein</topology>
        <orientation evidence="5">Cytoplasmic side</orientation>
    </subcellularLocation>
    <subcellularLocation>
        <location evidence="6">Cleavage furrow</location>
    </subcellularLocation>
    <subcellularLocation>
        <location evidence="2">Cytoplasm</location>
        <location evidence="2">Cytoskeleton</location>
        <location evidence="2">Spindle</location>
    </subcellularLocation>
    <subcellularLocation>
        <location evidence="4">Cytoplasmic vesicle</location>
        <location evidence="4">Secretory vesicle</location>
        <location evidence="4">Acrosome</location>
    </subcellularLocation>
    <subcellularLocation>
        <location evidence="3">Midbody</location>
    </subcellularLocation>
    <subcellularLocation>
        <location evidence="1">Nucleus</location>
    </subcellularLocation>
</comment>
<keyword evidence="21" id="KW-0007">Acetylation</keyword>
<keyword evidence="27" id="KW-0539">Nucleus</keyword>
<dbReference type="GO" id="GO:0051256">
    <property type="term" value="P:mitotic spindle midzone assembly"/>
    <property type="evidence" value="ECO:0007669"/>
    <property type="project" value="TreeGrafter"/>
</dbReference>
<dbReference type="SMART" id="SM00109">
    <property type="entry name" value="C1"/>
    <property type="match status" value="1"/>
</dbReference>
<dbReference type="GO" id="GO:0097149">
    <property type="term" value="C:centralspindlin complex"/>
    <property type="evidence" value="ECO:0007669"/>
    <property type="project" value="TreeGrafter"/>
</dbReference>
<evidence type="ECO:0000256" key="16">
    <source>
        <dbReference type="ARBA" id="ARBA00022771"/>
    </source>
</evidence>
<dbReference type="Gene3D" id="3.30.60.20">
    <property type="match status" value="1"/>
</dbReference>
<evidence type="ECO:0000256" key="33">
    <source>
        <dbReference type="SAM" id="MobiDB-lite"/>
    </source>
</evidence>
<keyword evidence="24" id="KW-0446">Lipid-binding</keyword>
<sequence>MDKMYLKLTLIIVQLLLSEFIQMALNFEDCRRRWLRLERDLGSCKEVLSKAETERGALEVKLKHARNQVDVEIRRRQKAEADCDKLVCMHRQSLSSYFLLFTGTLRLVQSSPNKLLNGFIRLLSPPLSLCSSVLQDRQIQLIRELLITEGSSNSIQLNEEQRSALAFLNARSQAAPANLNTSRRLKTIDESASISSDISYDKTDDSLDWDSSIVRTVRLKKREKRRSASRHFVDGPPCASKRSRSTGRTSEKGNESLVAKTTVTVPANGGPIEAVSTIESVPYWTRSRRKTATQEWDSESVKSEDVMFKQPSRPQEPSTPQGNGGVRLHEFVSKTVIKPESCVPCGKRIKFGKISLKCRDCRVVTHPECRERCPLPCIPSLSGTPVKIGQGTLTDYVSHVQSPMIPSLVVHCVNEIEQRGLHETGLYRLSGSDRTVKELKEKFLRGKTVPLLSKVDDINCVTGLLKDFLRNLKEPLLTFRLNRTFMEAAELADEDNSIALMYQTISDLPQANRDTLAFLAIHLQRVAQSLDTKMDITNLARVFGPTIVGHAVPDPEPMTILQDTKRQPKVIERLLGLPVEYWSQFMMVDHDQPHPDHMIIENNNCYTPDHKVSMLGPLTTPEHHQMNKTPSSSSLGQRMRSTLSKTTPKFGSKSKSVVGVGFTNRQGNFFASPLLK</sequence>
<evidence type="ECO:0000256" key="29">
    <source>
        <dbReference type="ARBA" id="ARBA00023329"/>
    </source>
</evidence>
<dbReference type="SUPFAM" id="SSF57889">
    <property type="entry name" value="Cysteine-rich domain"/>
    <property type="match status" value="1"/>
</dbReference>
<dbReference type="GO" id="GO:0051233">
    <property type="term" value="C:spindle midzone"/>
    <property type="evidence" value="ECO:0007669"/>
    <property type="project" value="TreeGrafter"/>
</dbReference>
<dbReference type="AlphaFoldDB" id="A0A673WKU6"/>
<evidence type="ECO:0000256" key="19">
    <source>
        <dbReference type="ARBA" id="ARBA00022843"/>
    </source>
</evidence>
<reference evidence="37" key="1">
    <citation type="submission" date="2025-08" db="UniProtKB">
        <authorList>
            <consortium name="Ensembl"/>
        </authorList>
    </citation>
    <scope>IDENTIFICATION</scope>
</reference>
<dbReference type="OMA" id="CSSEQCF"/>
<evidence type="ECO:0000256" key="10">
    <source>
        <dbReference type="ARBA" id="ARBA00022475"/>
    </source>
</evidence>
<keyword evidence="17" id="KW-0221">Differentiation</keyword>
<evidence type="ECO:0000256" key="20">
    <source>
        <dbReference type="ARBA" id="ARBA00022871"/>
    </source>
</evidence>
<dbReference type="PROSITE" id="PS00479">
    <property type="entry name" value="ZF_DAG_PE_1"/>
    <property type="match status" value="1"/>
</dbReference>
<evidence type="ECO:0000256" key="24">
    <source>
        <dbReference type="ARBA" id="ARBA00023121"/>
    </source>
</evidence>
<feature type="domain" description="Rho-GAP" evidence="36">
    <location>
        <begin position="391"/>
        <end position="582"/>
    </location>
</feature>
<evidence type="ECO:0000256" key="17">
    <source>
        <dbReference type="ARBA" id="ARBA00022782"/>
    </source>
</evidence>
<keyword evidence="7" id="KW-0813">Transport</keyword>
<evidence type="ECO:0000256" key="7">
    <source>
        <dbReference type="ARBA" id="ARBA00022448"/>
    </source>
</evidence>
<evidence type="ECO:0000256" key="14">
    <source>
        <dbReference type="ARBA" id="ARBA00022618"/>
    </source>
</evidence>
<feature type="region of interest" description="Disordered" evidence="33">
    <location>
        <begin position="287"/>
        <end position="326"/>
    </location>
</feature>
<proteinExistence type="predicted"/>
<evidence type="ECO:0000256" key="31">
    <source>
        <dbReference type="ARBA" id="ARBA00075869"/>
    </source>
</evidence>
<keyword evidence="12" id="KW-1017">Isopeptide bond</keyword>
<keyword evidence="29" id="KW-0968">Cytoplasmic vesicle</keyword>
<evidence type="ECO:0000256" key="13">
    <source>
        <dbReference type="ARBA" id="ARBA00022553"/>
    </source>
</evidence>
<dbReference type="Pfam" id="PF00130">
    <property type="entry name" value="C1_1"/>
    <property type="match status" value="1"/>
</dbReference>
<feature type="chain" id="PRO_5025449183" description="Rac GTPase-activating protein 1" evidence="34">
    <location>
        <begin position="27"/>
        <end position="676"/>
    </location>
</feature>
<evidence type="ECO:0000256" key="9">
    <source>
        <dbReference type="ARBA" id="ARBA00022473"/>
    </source>
</evidence>
<dbReference type="GO" id="GO:0005634">
    <property type="term" value="C:nucleus"/>
    <property type="evidence" value="ECO:0007669"/>
    <property type="project" value="UniProtKB-SubCell"/>
</dbReference>
<keyword evidence="10" id="KW-1003">Cell membrane</keyword>
<evidence type="ECO:0000256" key="32">
    <source>
        <dbReference type="SAM" id="Coils"/>
    </source>
</evidence>
<dbReference type="CDD" id="cd20821">
    <property type="entry name" value="C1_MgcRacGAP"/>
    <property type="match status" value="1"/>
</dbReference>
<keyword evidence="11" id="KW-0963">Cytoplasm</keyword>
<evidence type="ECO:0000256" key="25">
    <source>
        <dbReference type="ARBA" id="ARBA00023136"/>
    </source>
</evidence>
<evidence type="ECO:0000256" key="26">
    <source>
        <dbReference type="ARBA" id="ARBA00023212"/>
    </source>
</evidence>
<keyword evidence="23" id="KW-0406">Ion transport</keyword>
<evidence type="ECO:0000256" key="15">
    <source>
        <dbReference type="ARBA" id="ARBA00022723"/>
    </source>
</evidence>
<evidence type="ECO:0000256" key="12">
    <source>
        <dbReference type="ARBA" id="ARBA00022499"/>
    </source>
</evidence>
<keyword evidence="9" id="KW-0217">Developmental protein</keyword>
<dbReference type="SUPFAM" id="SSF48350">
    <property type="entry name" value="GTPase activation domain, GAP"/>
    <property type="match status" value="1"/>
</dbReference>
<evidence type="ECO:0000256" key="22">
    <source>
        <dbReference type="ARBA" id="ARBA00023054"/>
    </source>
</evidence>
<dbReference type="GO" id="GO:0030496">
    <property type="term" value="C:midbody"/>
    <property type="evidence" value="ECO:0007669"/>
    <property type="project" value="UniProtKB-SubCell"/>
</dbReference>
<dbReference type="GeneTree" id="ENSGT00940000154610"/>
<dbReference type="GO" id="GO:0008270">
    <property type="term" value="F:zinc ion binding"/>
    <property type="evidence" value="ECO:0007669"/>
    <property type="project" value="UniProtKB-KW"/>
</dbReference>
<keyword evidence="22 32" id="KW-0175">Coiled coil</keyword>
<protein>
    <recommendedName>
        <fullName evidence="30">Rac GTPase-activating protein 1</fullName>
    </recommendedName>
    <alternativeName>
        <fullName evidence="31">Male germ cell RacGap</fullName>
    </alternativeName>
</protein>
<keyword evidence="25" id="KW-0472">Membrane</keyword>
<evidence type="ECO:0000256" key="27">
    <source>
        <dbReference type="ARBA" id="ARBA00023242"/>
    </source>
</evidence>
<dbReference type="GO" id="GO:0032154">
    <property type="term" value="C:cleavage furrow"/>
    <property type="evidence" value="ECO:0007669"/>
    <property type="project" value="UniProtKB-SubCell"/>
</dbReference>
<dbReference type="InterPro" id="IPR008936">
    <property type="entry name" value="Rho_GTPase_activation_prot"/>
</dbReference>
<dbReference type="GO" id="GO:0030154">
    <property type="term" value="P:cell differentiation"/>
    <property type="evidence" value="ECO:0007669"/>
    <property type="project" value="UniProtKB-KW"/>
</dbReference>
<organism evidence="37 38">
    <name type="scientific">Salmo trutta</name>
    <name type="common">Brown trout</name>
    <dbReference type="NCBI Taxonomy" id="8032"/>
    <lineage>
        <taxon>Eukaryota</taxon>
        <taxon>Metazoa</taxon>
        <taxon>Chordata</taxon>
        <taxon>Craniata</taxon>
        <taxon>Vertebrata</taxon>
        <taxon>Euteleostomi</taxon>
        <taxon>Actinopterygii</taxon>
        <taxon>Neopterygii</taxon>
        <taxon>Teleostei</taxon>
        <taxon>Protacanthopterygii</taxon>
        <taxon>Salmoniformes</taxon>
        <taxon>Salmonidae</taxon>
        <taxon>Salmoninae</taxon>
        <taxon>Salmo</taxon>
    </lineage>
</organism>
<dbReference type="FunFam" id="1.10.555.10:FF:000034">
    <property type="entry name" value="Rac GTPase-activating protein 1"/>
    <property type="match status" value="1"/>
</dbReference>
<keyword evidence="13" id="KW-0597">Phosphoprotein</keyword>
<dbReference type="InterPro" id="IPR000198">
    <property type="entry name" value="RhoGAP_dom"/>
</dbReference>
<dbReference type="Pfam" id="PF00620">
    <property type="entry name" value="RhoGAP"/>
    <property type="match status" value="1"/>
</dbReference>
<evidence type="ECO:0000256" key="1">
    <source>
        <dbReference type="ARBA" id="ARBA00004123"/>
    </source>
</evidence>
<dbReference type="PANTHER" id="PTHR46199:SF5">
    <property type="entry name" value="RAC GTPASE-ACTIVATING PROTEIN 1"/>
    <property type="match status" value="1"/>
</dbReference>
<evidence type="ECO:0000256" key="11">
    <source>
        <dbReference type="ARBA" id="ARBA00022490"/>
    </source>
</evidence>
<evidence type="ECO:0000256" key="21">
    <source>
        <dbReference type="ARBA" id="ARBA00022990"/>
    </source>
</evidence>
<feature type="domain" description="Phorbol-ester/DAG-type" evidence="35">
    <location>
        <begin position="328"/>
        <end position="377"/>
    </location>
</feature>
<dbReference type="CDD" id="cd04382">
    <property type="entry name" value="RhoGAP_MgcRacGAP"/>
    <property type="match status" value="1"/>
</dbReference>
<dbReference type="GO" id="GO:0007266">
    <property type="term" value="P:Rho protein signal transduction"/>
    <property type="evidence" value="ECO:0007669"/>
    <property type="project" value="TreeGrafter"/>
</dbReference>
<accession>A0A673WKU6</accession>
<dbReference type="GO" id="GO:0007283">
    <property type="term" value="P:spermatogenesis"/>
    <property type="evidence" value="ECO:0007669"/>
    <property type="project" value="UniProtKB-KW"/>
</dbReference>
<keyword evidence="19" id="KW-0832">Ubl conjugation</keyword>
<evidence type="ECO:0000259" key="35">
    <source>
        <dbReference type="PROSITE" id="PS50081"/>
    </source>
</evidence>
<dbReference type="Ensembl" id="ENSSTUT00000010361.1">
    <property type="protein sequence ID" value="ENSSTUP00000009713.1"/>
    <property type="gene ID" value="ENSSTUG00000004396.1"/>
</dbReference>
<dbReference type="Proteomes" id="UP000472277">
    <property type="component" value="Chromosome 30"/>
</dbReference>
<evidence type="ECO:0000256" key="2">
    <source>
        <dbReference type="ARBA" id="ARBA00004186"/>
    </source>
</evidence>
<evidence type="ECO:0000256" key="28">
    <source>
        <dbReference type="ARBA" id="ARBA00023306"/>
    </source>
</evidence>
<keyword evidence="15" id="KW-0479">Metal-binding</keyword>
<evidence type="ECO:0000256" key="34">
    <source>
        <dbReference type="SAM" id="SignalP"/>
    </source>
</evidence>
<reference evidence="37" key="2">
    <citation type="submission" date="2025-09" db="UniProtKB">
        <authorList>
            <consortium name="Ensembl"/>
        </authorList>
    </citation>
    <scope>IDENTIFICATION</scope>
</reference>
<feature type="signal peptide" evidence="34">
    <location>
        <begin position="1"/>
        <end position="26"/>
    </location>
</feature>
<evidence type="ECO:0000256" key="6">
    <source>
        <dbReference type="ARBA" id="ARBA00004626"/>
    </source>
</evidence>
<evidence type="ECO:0000256" key="18">
    <source>
        <dbReference type="ARBA" id="ARBA00022833"/>
    </source>
</evidence>
<dbReference type="PROSITE" id="PS50238">
    <property type="entry name" value="RHOGAP"/>
    <property type="match status" value="1"/>
</dbReference>
<dbReference type="GO" id="GO:0008289">
    <property type="term" value="F:lipid binding"/>
    <property type="evidence" value="ECO:0007669"/>
    <property type="project" value="UniProtKB-KW"/>
</dbReference>
<keyword evidence="16" id="KW-0863">Zinc-finger</keyword>
<evidence type="ECO:0000256" key="8">
    <source>
        <dbReference type="ARBA" id="ARBA00022468"/>
    </source>
</evidence>
<dbReference type="GO" id="GO:0005096">
    <property type="term" value="F:GTPase activator activity"/>
    <property type="evidence" value="ECO:0007669"/>
    <property type="project" value="UniProtKB-KW"/>
</dbReference>
<keyword evidence="26" id="KW-0206">Cytoskeleton</keyword>
<feature type="coiled-coil region" evidence="32">
    <location>
        <begin position="48"/>
        <end position="82"/>
    </location>
</feature>
<evidence type="ECO:0000256" key="23">
    <source>
        <dbReference type="ARBA" id="ARBA00023065"/>
    </source>
</evidence>
<keyword evidence="8" id="KW-0343">GTPase activation</keyword>
<dbReference type="PROSITE" id="PS50081">
    <property type="entry name" value="ZF_DAG_PE_2"/>
    <property type="match status" value="1"/>
</dbReference>
<dbReference type="GO" id="GO:0001669">
    <property type="term" value="C:acrosomal vesicle"/>
    <property type="evidence" value="ECO:0007669"/>
    <property type="project" value="UniProtKB-SubCell"/>
</dbReference>
<keyword evidence="18" id="KW-0862">Zinc</keyword>
<dbReference type="FunFam" id="3.30.60.20:FF:000033">
    <property type="entry name" value="Rac GTPase-activating protein 1"/>
    <property type="match status" value="1"/>
</dbReference>
<dbReference type="InterPro" id="IPR002219">
    <property type="entry name" value="PKC_DAG/PE"/>
</dbReference>
<evidence type="ECO:0000313" key="38">
    <source>
        <dbReference type="Proteomes" id="UP000472277"/>
    </source>
</evidence>
<evidence type="ECO:0000256" key="5">
    <source>
        <dbReference type="ARBA" id="ARBA00004413"/>
    </source>
</evidence>
<dbReference type="PANTHER" id="PTHR46199">
    <property type="entry name" value="RAC GTPASE-ACTIVATING PROTEIN 1"/>
    <property type="match status" value="1"/>
</dbReference>